<gene>
    <name evidence="1" type="primary">WBGene00277567</name>
</gene>
<reference evidence="2" key="1">
    <citation type="journal article" date="2008" name="Nat. Genet.">
        <title>The Pristionchus pacificus genome provides a unique perspective on nematode lifestyle and parasitism.</title>
        <authorList>
            <person name="Dieterich C."/>
            <person name="Clifton S.W."/>
            <person name="Schuster L.N."/>
            <person name="Chinwalla A."/>
            <person name="Delehaunty K."/>
            <person name="Dinkelacker I."/>
            <person name="Fulton L."/>
            <person name="Fulton R."/>
            <person name="Godfrey J."/>
            <person name="Minx P."/>
            <person name="Mitreva M."/>
            <person name="Roeseler W."/>
            <person name="Tian H."/>
            <person name="Witte H."/>
            <person name="Yang S.P."/>
            <person name="Wilson R.K."/>
            <person name="Sommer R.J."/>
        </authorList>
    </citation>
    <scope>NUCLEOTIDE SEQUENCE [LARGE SCALE GENOMIC DNA]</scope>
    <source>
        <strain evidence="2">PS312</strain>
    </source>
</reference>
<accession>A0A2A6CG99</accession>
<dbReference type="EnsemblMetazoa" id="PPA39198.1">
    <property type="protein sequence ID" value="PPA39198.1"/>
    <property type="gene ID" value="WBGene00277567"/>
</dbReference>
<evidence type="ECO:0000313" key="2">
    <source>
        <dbReference type="Proteomes" id="UP000005239"/>
    </source>
</evidence>
<dbReference type="AlphaFoldDB" id="A0A2A6CG99"/>
<evidence type="ECO:0000313" key="1">
    <source>
        <dbReference type="EnsemblMetazoa" id="PPA39198.1"/>
    </source>
</evidence>
<protein>
    <submittedName>
        <fullName evidence="1">Uncharacterized protein</fullName>
    </submittedName>
</protein>
<proteinExistence type="predicted"/>
<name>A0A2A6CG99_PRIPA</name>
<sequence length="81" mass="8769">MAPAIVADPTHPTINRHSLITWLHAGIGVIILGLAATIDATKCGNKVIIYIFCSMVGWRSQEERLVSIEQKIDAVLDVGLC</sequence>
<dbReference type="Proteomes" id="UP000005239">
    <property type="component" value="Unassembled WGS sequence"/>
</dbReference>
<reference evidence="1" key="2">
    <citation type="submission" date="2022-06" db="UniProtKB">
        <authorList>
            <consortium name="EnsemblMetazoa"/>
        </authorList>
    </citation>
    <scope>IDENTIFICATION</scope>
    <source>
        <strain evidence="1">PS312</strain>
    </source>
</reference>
<keyword evidence="2" id="KW-1185">Reference proteome</keyword>
<accession>A0A8R1URT6</accession>
<organism evidence="1 2">
    <name type="scientific">Pristionchus pacificus</name>
    <name type="common">Parasitic nematode worm</name>
    <dbReference type="NCBI Taxonomy" id="54126"/>
    <lineage>
        <taxon>Eukaryota</taxon>
        <taxon>Metazoa</taxon>
        <taxon>Ecdysozoa</taxon>
        <taxon>Nematoda</taxon>
        <taxon>Chromadorea</taxon>
        <taxon>Rhabditida</taxon>
        <taxon>Rhabditina</taxon>
        <taxon>Diplogasteromorpha</taxon>
        <taxon>Diplogasteroidea</taxon>
        <taxon>Neodiplogasteridae</taxon>
        <taxon>Pristionchus</taxon>
    </lineage>
</organism>